<comment type="similarity">
    <text evidence="2">Belongs to the bacterial solute-binding protein 2 family.</text>
</comment>
<protein>
    <submittedName>
        <fullName evidence="5">ABC sugar transporter, periplasmic ligand binding protein</fullName>
    </submittedName>
</protein>
<dbReference type="KEGG" id="abas:ACPOL_5193"/>
<dbReference type="PANTHER" id="PTHR46847:SF1">
    <property type="entry name" value="D-ALLOSE-BINDING PERIPLASMIC PROTEIN-RELATED"/>
    <property type="match status" value="1"/>
</dbReference>
<keyword evidence="5" id="KW-0762">Sugar transport</keyword>
<reference evidence="5 6" key="1">
    <citation type="journal article" date="2018" name="Front. Microbiol.">
        <title>Hydrolytic Capabilities as a Key to Environmental Success: Chitinolytic and Cellulolytic Acidobacteria From Acidic Sub-arctic Soils and Boreal Peatlands.</title>
        <authorList>
            <person name="Belova S.E."/>
            <person name="Ravin N.V."/>
            <person name="Pankratov T.A."/>
            <person name="Rakitin A.L."/>
            <person name="Ivanova A.A."/>
            <person name="Beletsky A.V."/>
            <person name="Mardanov A.V."/>
            <person name="Sinninghe Damste J.S."/>
            <person name="Dedysh S.N."/>
        </authorList>
    </citation>
    <scope>NUCLEOTIDE SEQUENCE [LARGE SCALE GENOMIC DNA]</scope>
    <source>
        <strain evidence="5 6">SBC82</strain>
    </source>
</reference>
<evidence type="ECO:0000259" key="4">
    <source>
        <dbReference type="Pfam" id="PF13407"/>
    </source>
</evidence>
<keyword evidence="3" id="KW-0732">Signal</keyword>
<name>A0A2Z5G6N0_9BACT</name>
<dbReference type="GO" id="GO:0030246">
    <property type="term" value="F:carbohydrate binding"/>
    <property type="evidence" value="ECO:0007669"/>
    <property type="project" value="UniProtKB-ARBA"/>
</dbReference>
<dbReference type="Gene3D" id="3.40.50.2300">
    <property type="match status" value="2"/>
</dbReference>
<comment type="subcellular location">
    <subcellularLocation>
        <location evidence="1">Cell envelope</location>
    </subcellularLocation>
</comment>
<evidence type="ECO:0000256" key="2">
    <source>
        <dbReference type="ARBA" id="ARBA00007639"/>
    </source>
</evidence>
<dbReference type="EMBL" id="CP030840">
    <property type="protein sequence ID" value="AXC14447.1"/>
    <property type="molecule type" value="Genomic_DNA"/>
</dbReference>
<dbReference type="SUPFAM" id="SSF53822">
    <property type="entry name" value="Periplasmic binding protein-like I"/>
    <property type="match status" value="1"/>
</dbReference>
<dbReference type="Proteomes" id="UP000253606">
    <property type="component" value="Chromosome"/>
</dbReference>
<dbReference type="InterPro" id="IPR028082">
    <property type="entry name" value="Peripla_BP_I"/>
</dbReference>
<keyword evidence="5" id="KW-0813">Transport</keyword>
<gene>
    <name evidence="5" type="ORF">ACPOL_5193</name>
</gene>
<proteinExistence type="inferred from homology"/>
<dbReference type="RefSeq" id="WP_114209220.1">
    <property type="nucleotide sequence ID" value="NZ_CP030840.1"/>
</dbReference>
<evidence type="ECO:0000256" key="3">
    <source>
        <dbReference type="ARBA" id="ARBA00022729"/>
    </source>
</evidence>
<dbReference type="GO" id="GO:0030313">
    <property type="term" value="C:cell envelope"/>
    <property type="evidence" value="ECO:0007669"/>
    <property type="project" value="UniProtKB-SubCell"/>
</dbReference>
<dbReference type="Pfam" id="PF13407">
    <property type="entry name" value="Peripla_BP_4"/>
    <property type="match status" value="1"/>
</dbReference>
<evidence type="ECO:0000313" key="6">
    <source>
        <dbReference type="Proteomes" id="UP000253606"/>
    </source>
</evidence>
<evidence type="ECO:0000313" key="5">
    <source>
        <dbReference type="EMBL" id="AXC14447.1"/>
    </source>
</evidence>
<accession>A0A2Z5G6N0</accession>
<dbReference type="AlphaFoldDB" id="A0A2Z5G6N0"/>
<evidence type="ECO:0000256" key="1">
    <source>
        <dbReference type="ARBA" id="ARBA00004196"/>
    </source>
</evidence>
<dbReference type="OrthoDB" id="9800520at2"/>
<sequence>MKKLRDQVAVASLALVGSIFNLGCERHSASEQYYLIAANIGLPYWKTANSGLQAAAARYGVKAEMRGPYTLDAKAEADELDAMIARHPAGILVSAADPKLMQPEIDKALGAGIPVITMDSDVPDSQRLYFVGTNNLQAGRLGGQRLVQKLNGKGNVVFFTIQGQLNAEERLKGYKDVLADHPGIKVADVFDMHGDSGAAMDKASEYLGRKGADAVSAFVCLEASAGKDIAEAFKRNNVKDKLLVAMDTDQATLDLIKDGTIDSSIAQKPYTMAFFGLKGLDDVHHYPPTEKLTVDFDLESNSPFPSFVDTGVALVDSTNVDSFLKSKPTQ</sequence>
<dbReference type="PANTHER" id="PTHR46847">
    <property type="entry name" value="D-ALLOSE-BINDING PERIPLASMIC PROTEIN-RELATED"/>
    <property type="match status" value="1"/>
</dbReference>
<organism evidence="5 6">
    <name type="scientific">Acidisarcina polymorpha</name>
    <dbReference type="NCBI Taxonomy" id="2211140"/>
    <lineage>
        <taxon>Bacteria</taxon>
        <taxon>Pseudomonadati</taxon>
        <taxon>Acidobacteriota</taxon>
        <taxon>Terriglobia</taxon>
        <taxon>Terriglobales</taxon>
        <taxon>Acidobacteriaceae</taxon>
        <taxon>Acidisarcina</taxon>
    </lineage>
</organism>
<feature type="domain" description="Periplasmic binding protein" evidence="4">
    <location>
        <begin position="35"/>
        <end position="277"/>
    </location>
</feature>
<keyword evidence="6" id="KW-1185">Reference proteome</keyword>
<dbReference type="InterPro" id="IPR025997">
    <property type="entry name" value="SBP_2_dom"/>
</dbReference>